<evidence type="ECO:0000313" key="5">
    <source>
        <dbReference type="EMBL" id="KIH98244.1"/>
    </source>
</evidence>
<dbReference type="GO" id="GO:0003677">
    <property type="term" value="F:DNA binding"/>
    <property type="evidence" value="ECO:0007669"/>
    <property type="project" value="UniProtKB-KW"/>
</dbReference>
<proteinExistence type="predicted"/>
<dbReference type="InterPro" id="IPR018356">
    <property type="entry name" value="Tscrpt_reg_HTH_DeoR_CS"/>
</dbReference>
<dbReference type="Gene3D" id="1.10.10.10">
    <property type="entry name" value="Winged helix-like DNA-binding domain superfamily/Winged helix DNA-binding domain"/>
    <property type="match status" value="1"/>
</dbReference>
<dbReference type="PROSITE" id="PS51000">
    <property type="entry name" value="HTH_DEOR_2"/>
    <property type="match status" value="1"/>
</dbReference>
<dbReference type="GO" id="GO:0003700">
    <property type="term" value="F:DNA-binding transcription factor activity"/>
    <property type="evidence" value="ECO:0007669"/>
    <property type="project" value="InterPro"/>
</dbReference>
<keyword evidence="2" id="KW-0238">DNA-binding</keyword>
<dbReference type="InterPro" id="IPR026881">
    <property type="entry name" value="WYL_dom"/>
</dbReference>
<dbReference type="PIRSF" id="PIRSF016838">
    <property type="entry name" value="PafC"/>
    <property type="match status" value="1"/>
</dbReference>
<dbReference type="Pfam" id="PF08279">
    <property type="entry name" value="HTH_11"/>
    <property type="match status" value="1"/>
</dbReference>
<keyword evidence="3" id="KW-0804">Transcription</keyword>
<dbReference type="PROSITE" id="PS52050">
    <property type="entry name" value="WYL"/>
    <property type="match status" value="1"/>
</dbReference>
<name>A0A0C2FG73_9ACTN</name>
<dbReference type="Proteomes" id="UP000031675">
    <property type="component" value="Unassembled WGS sequence"/>
</dbReference>
<accession>A0A0C2FG73</accession>
<comment type="caution">
    <text evidence="5">The sequence shown here is derived from an EMBL/GenBank/DDBJ whole genome shotgun (WGS) entry which is preliminary data.</text>
</comment>
<evidence type="ECO:0000256" key="2">
    <source>
        <dbReference type="ARBA" id="ARBA00023125"/>
    </source>
</evidence>
<gene>
    <name evidence="5" type="ORF">LP52_13720</name>
</gene>
<dbReference type="InterPro" id="IPR028349">
    <property type="entry name" value="PafC-like"/>
</dbReference>
<dbReference type="InterPro" id="IPR036388">
    <property type="entry name" value="WH-like_DNA-bd_sf"/>
</dbReference>
<dbReference type="InterPro" id="IPR001034">
    <property type="entry name" value="DeoR_HTH"/>
</dbReference>
<keyword evidence="6" id="KW-1185">Reference proteome</keyword>
<dbReference type="PANTHER" id="PTHR34580:SF3">
    <property type="entry name" value="PROTEIN PAFB"/>
    <property type="match status" value="1"/>
</dbReference>
<keyword evidence="1" id="KW-0805">Transcription regulation</keyword>
<dbReference type="PROSITE" id="PS00894">
    <property type="entry name" value="HTH_DEOR_1"/>
    <property type="match status" value="1"/>
</dbReference>
<evidence type="ECO:0000259" key="4">
    <source>
        <dbReference type="PROSITE" id="PS51000"/>
    </source>
</evidence>
<dbReference type="RefSeq" id="WP_040273868.1">
    <property type="nucleotide sequence ID" value="NZ_JROO01000027.1"/>
</dbReference>
<organism evidence="5 6">
    <name type="scientific">Streptomonospora alba</name>
    <dbReference type="NCBI Taxonomy" id="183763"/>
    <lineage>
        <taxon>Bacteria</taxon>
        <taxon>Bacillati</taxon>
        <taxon>Actinomycetota</taxon>
        <taxon>Actinomycetes</taxon>
        <taxon>Streptosporangiales</taxon>
        <taxon>Nocardiopsidaceae</taxon>
        <taxon>Streptomonospora</taxon>
    </lineage>
</organism>
<dbReference type="InterPro" id="IPR013196">
    <property type="entry name" value="HTH_11"/>
</dbReference>
<evidence type="ECO:0000256" key="3">
    <source>
        <dbReference type="ARBA" id="ARBA00023163"/>
    </source>
</evidence>
<dbReference type="EMBL" id="JROO01000027">
    <property type="protein sequence ID" value="KIH98244.1"/>
    <property type="molecule type" value="Genomic_DNA"/>
</dbReference>
<dbReference type="STRING" id="183763.LP52_13720"/>
<dbReference type="InterPro" id="IPR057727">
    <property type="entry name" value="WCX_dom"/>
</dbReference>
<feature type="domain" description="HTH deoR-type" evidence="4">
    <location>
        <begin position="4"/>
        <end position="63"/>
    </location>
</feature>
<dbReference type="AlphaFoldDB" id="A0A0C2FG73"/>
<dbReference type="PANTHER" id="PTHR34580">
    <property type="match status" value="1"/>
</dbReference>
<dbReference type="OrthoDB" id="3616433at2"/>
<evidence type="ECO:0000313" key="6">
    <source>
        <dbReference type="Proteomes" id="UP000031675"/>
    </source>
</evidence>
<sequence>MANTSERTLRLLSLLQTSRFWPGTELAERLGVSERTLRRDVDRLRELGYRVDAVPGVGGGYQLRAGRAMPPLLLTDEEAVAIAVGLRTAAAGSAAGFAEAAVQALAKVVDMMPAGVRRRIDALRVSAVTPAPGGPRTDPMALLAVARACRDTERLRFGYTASDGRCTERLVEPHRLVQLHQRWYLPAWDTERRDWRTFRVDRMSGPEPTGTRFGPRALPGGDAEAFVRARLAVVPTRYRIVARVHAPVGEVEPVVDRWGAVEDAGGGWCRVVVHADDLDWPALVLLGTGAEFEAVEPQEFRDRLRTVAGRFLRAADDGG</sequence>
<dbReference type="SUPFAM" id="SSF46785">
    <property type="entry name" value="Winged helix' DNA-binding domain"/>
    <property type="match status" value="1"/>
</dbReference>
<reference evidence="6" key="1">
    <citation type="journal article" date="2015" name="Chem. Biol.">
        <title>Structure, bioactivity, and resistance mechanism of streptomonomicin, an unusual lasso Peptide from an understudied halophilic actinomycete.</title>
        <authorList>
            <person name="Metelev M."/>
            <person name="Tietz J.I."/>
            <person name="Melby J.O."/>
            <person name="Blair P.M."/>
            <person name="Zhu L."/>
            <person name="Livnat I."/>
            <person name="Severinov K."/>
            <person name="Mitchell D.A."/>
        </authorList>
    </citation>
    <scope>NUCLEOTIDE SEQUENCE [LARGE SCALE GENOMIC DNA]</scope>
    <source>
        <strain evidence="6">YIM 90003</strain>
    </source>
</reference>
<evidence type="ECO:0000256" key="1">
    <source>
        <dbReference type="ARBA" id="ARBA00023015"/>
    </source>
</evidence>
<dbReference type="InterPro" id="IPR036390">
    <property type="entry name" value="WH_DNA-bd_sf"/>
</dbReference>
<dbReference type="InterPro" id="IPR051534">
    <property type="entry name" value="CBASS_pafABC_assoc_protein"/>
</dbReference>
<dbReference type="Pfam" id="PF25583">
    <property type="entry name" value="WCX"/>
    <property type="match status" value="1"/>
</dbReference>
<dbReference type="Pfam" id="PF13280">
    <property type="entry name" value="WYL"/>
    <property type="match status" value="1"/>
</dbReference>
<protein>
    <submittedName>
        <fullName evidence="5">Transcriptional regulator</fullName>
    </submittedName>
</protein>